<feature type="transmembrane region" description="Helical" evidence="2">
    <location>
        <begin position="7"/>
        <end position="25"/>
    </location>
</feature>
<dbReference type="AlphaFoldDB" id="A0A4R1G770"/>
<gene>
    <name evidence="5" type="ORF">CLV83_3928</name>
</gene>
<comment type="similarity">
    <text evidence="1">Belongs to the membrane fusion protein (MFP) (TC 8.A.1) family.</text>
</comment>
<dbReference type="Gene3D" id="1.10.287.470">
    <property type="entry name" value="Helix hairpin bin"/>
    <property type="match status" value="1"/>
</dbReference>
<evidence type="ECO:0000259" key="4">
    <source>
        <dbReference type="Pfam" id="PF25954"/>
    </source>
</evidence>
<dbReference type="Gene3D" id="2.40.30.170">
    <property type="match status" value="1"/>
</dbReference>
<dbReference type="GO" id="GO:0015562">
    <property type="term" value="F:efflux transmembrane transporter activity"/>
    <property type="evidence" value="ECO:0007669"/>
    <property type="project" value="TreeGrafter"/>
</dbReference>
<feature type="domain" description="Multidrug resistance protein MdtA-like barrel-sandwich hybrid" evidence="3">
    <location>
        <begin position="76"/>
        <end position="198"/>
    </location>
</feature>
<keyword evidence="2" id="KW-0812">Transmembrane</keyword>
<dbReference type="Pfam" id="PF25917">
    <property type="entry name" value="BSH_RND"/>
    <property type="match status" value="1"/>
</dbReference>
<dbReference type="Proteomes" id="UP000294546">
    <property type="component" value="Unassembled WGS sequence"/>
</dbReference>
<dbReference type="InterPro" id="IPR006143">
    <property type="entry name" value="RND_pump_MFP"/>
</dbReference>
<evidence type="ECO:0000256" key="1">
    <source>
        <dbReference type="ARBA" id="ARBA00009477"/>
    </source>
</evidence>
<reference evidence="5 6" key="1">
    <citation type="submission" date="2019-03" db="EMBL/GenBank/DDBJ databases">
        <title>Genomic Encyclopedia of Archaeal and Bacterial Type Strains, Phase II (KMG-II): from individual species to whole genera.</title>
        <authorList>
            <person name="Goeker M."/>
        </authorList>
    </citation>
    <scope>NUCLEOTIDE SEQUENCE [LARGE SCALE GENOMIC DNA]</scope>
    <source>
        <strain evidence="5 6">DSM 27697</strain>
    </source>
</reference>
<evidence type="ECO:0000259" key="3">
    <source>
        <dbReference type="Pfam" id="PF25917"/>
    </source>
</evidence>
<dbReference type="GO" id="GO:1990281">
    <property type="term" value="C:efflux pump complex"/>
    <property type="evidence" value="ECO:0007669"/>
    <property type="project" value="TreeGrafter"/>
</dbReference>
<dbReference type="PANTHER" id="PTHR30469">
    <property type="entry name" value="MULTIDRUG RESISTANCE PROTEIN MDTA"/>
    <property type="match status" value="1"/>
</dbReference>
<sequence>MPAKGKLLKLLTYAVIAIVALVWVLRFDIKAARDDAPPQAETEAASLISVQFSESRALPYTKTLEIQGQVEPNYAVDLRAEVAARVLSLPVSKGDRVAEGDLLLELDQDARKAQLAQAEADLHYKQQDLSANQRLVDAGGSTRSDVLRLASEVADAKLVLEEARLGLSRTRPVAPFDGVVDRLDVDPGDYLSIGDSWGRLVDISTLKVRAWVAQQDVAELALGQKVRVRLLDGSLLEGELNFIAFSADEETRSYQIEAIVQNPDARRIAGASASMTIDTGEVQAHRLSAALLTLDDHNQVGVRVLDADNRVHFRPVKLLSGEMTQAWVSGLEEEERLITLGAGFAEEGQQVHPVPLEERVEQGSR</sequence>
<keyword evidence="2" id="KW-1133">Transmembrane helix</keyword>
<organism evidence="5 6">
    <name type="scientific">Marinobacterium mangrovicola</name>
    <dbReference type="NCBI Taxonomy" id="1476959"/>
    <lineage>
        <taxon>Bacteria</taxon>
        <taxon>Pseudomonadati</taxon>
        <taxon>Pseudomonadota</taxon>
        <taxon>Gammaproteobacteria</taxon>
        <taxon>Oceanospirillales</taxon>
        <taxon>Oceanospirillaceae</taxon>
        <taxon>Marinobacterium</taxon>
    </lineage>
</organism>
<keyword evidence="2" id="KW-0472">Membrane</keyword>
<dbReference type="Gene3D" id="2.40.50.100">
    <property type="match status" value="1"/>
</dbReference>
<dbReference type="EMBL" id="SMFU01000012">
    <property type="protein sequence ID" value="TCK03654.1"/>
    <property type="molecule type" value="Genomic_DNA"/>
</dbReference>
<evidence type="ECO:0000313" key="5">
    <source>
        <dbReference type="EMBL" id="TCK03654.1"/>
    </source>
</evidence>
<accession>A0A4R1G770</accession>
<dbReference type="RefSeq" id="WP_165900362.1">
    <property type="nucleotide sequence ID" value="NZ_SMFU01000012.1"/>
</dbReference>
<evidence type="ECO:0000313" key="6">
    <source>
        <dbReference type="Proteomes" id="UP000294546"/>
    </source>
</evidence>
<feature type="domain" description="CusB-like beta-barrel" evidence="4">
    <location>
        <begin position="209"/>
        <end position="279"/>
    </location>
</feature>
<dbReference type="PANTHER" id="PTHR30469:SF29">
    <property type="entry name" value="BLR2860 PROTEIN"/>
    <property type="match status" value="1"/>
</dbReference>
<dbReference type="Pfam" id="PF25954">
    <property type="entry name" value="Beta-barrel_RND_2"/>
    <property type="match status" value="1"/>
</dbReference>
<dbReference type="NCBIfam" id="TIGR01730">
    <property type="entry name" value="RND_mfp"/>
    <property type="match status" value="1"/>
</dbReference>
<dbReference type="SUPFAM" id="SSF111369">
    <property type="entry name" value="HlyD-like secretion proteins"/>
    <property type="match status" value="1"/>
</dbReference>
<evidence type="ECO:0000256" key="2">
    <source>
        <dbReference type="SAM" id="Phobius"/>
    </source>
</evidence>
<proteinExistence type="inferred from homology"/>
<dbReference type="InterPro" id="IPR058625">
    <property type="entry name" value="MdtA-like_BSH"/>
</dbReference>
<protein>
    <submittedName>
        <fullName evidence="5">Multidrug efflux system membrane fusion protein</fullName>
    </submittedName>
</protein>
<name>A0A4R1G770_9GAMM</name>
<keyword evidence="6" id="KW-1185">Reference proteome</keyword>
<comment type="caution">
    <text evidence="5">The sequence shown here is derived from an EMBL/GenBank/DDBJ whole genome shotgun (WGS) entry which is preliminary data.</text>
</comment>
<dbReference type="InterPro" id="IPR058792">
    <property type="entry name" value="Beta-barrel_RND_2"/>
</dbReference>
<dbReference type="Gene3D" id="2.40.420.20">
    <property type="match status" value="1"/>
</dbReference>